<evidence type="ECO:0000313" key="1">
    <source>
        <dbReference type="EMBL" id="MBK8523245.1"/>
    </source>
</evidence>
<comment type="caution">
    <text evidence="1">The sequence shown here is derived from an EMBL/GenBank/DDBJ whole genome shotgun (WGS) entry which is preliminary data.</text>
</comment>
<evidence type="ECO:0000313" key="2">
    <source>
        <dbReference type="Proteomes" id="UP000886689"/>
    </source>
</evidence>
<reference evidence="1" key="1">
    <citation type="submission" date="2020-10" db="EMBL/GenBank/DDBJ databases">
        <title>Connecting structure to function with the recovery of over 1000 high-quality activated sludge metagenome-assembled genomes encoding full-length rRNA genes using long-read sequencing.</title>
        <authorList>
            <person name="Singleton C.M."/>
            <person name="Petriglieri F."/>
            <person name="Kristensen J.M."/>
            <person name="Kirkegaard R.H."/>
            <person name="Michaelsen T.Y."/>
            <person name="Andersen M.H."/>
            <person name="Karst S.M."/>
            <person name="Dueholm M.S."/>
            <person name="Nielsen P.H."/>
            <person name="Albertsen M."/>
        </authorList>
    </citation>
    <scope>NUCLEOTIDE SEQUENCE</scope>
    <source>
        <strain evidence="1">Hirt_18-Q3-R61-65_BATAC.395</strain>
    </source>
</reference>
<organism evidence="1 2">
    <name type="scientific">Candidatus Proximibacter danicus</name>
    <dbReference type="NCBI Taxonomy" id="2954365"/>
    <lineage>
        <taxon>Bacteria</taxon>
        <taxon>Pseudomonadati</taxon>
        <taxon>Pseudomonadota</taxon>
        <taxon>Betaproteobacteria</taxon>
        <taxon>Candidatus Proximibacter</taxon>
    </lineage>
</organism>
<proteinExistence type="predicted"/>
<dbReference type="Proteomes" id="UP000886689">
    <property type="component" value="Unassembled WGS sequence"/>
</dbReference>
<gene>
    <name evidence="1" type="ORF">IPL58_03430</name>
</gene>
<accession>A0A9D7PPN8</accession>
<name>A0A9D7PPN8_9PROT</name>
<dbReference type="EMBL" id="JADJUC010000002">
    <property type="protein sequence ID" value="MBK8523245.1"/>
    <property type="molecule type" value="Genomic_DNA"/>
</dbReference>
<protein>
    <submittedName>
        <fullName evidence="1">Uncharacterized protein</fullName>
    </submittedName>
</protein>
<sequence length="281" mass="31647">MLRRQIGLVCALVFFIGYASLLPHVYALPRPPVANEMQVAVPRFAQVVMAAGDRFLAANLAGFRALVVSTESMTAESYRILGLVQSDVSWFNPAHEDNYYIAAAILPWVGQLEVTQYILQRASTARPFDWQPAFYYGFNEYHFHKNPIVGAEWLRRAASQTKDEMEQISLQQMAAQWVTKAEDLELSIRIQRAMARETKHKAFSAFLEKRAVRLENLLLLDRAASRYQEIKGQYPSQVEALVEAALLDAIPPDPFAMRYVIDSRGKVTAVAPPAVTSGNRK</sequence>
<dbReference type="AlphaFoldDB" id="A0A9D7PPN8"/>